<reference evidence="2 3" key="1">
    <citation type="journal article" date="2007" name="Genome Biol.">
        <title>Genome analysis and genome-wide proteomics of Thermococcus gammatolerans, the most radioresistant organism known amongst the Archaea.</title>
        <authorList>
            <person name="Zivanovic Y."/>
            <person name="Armengaud J."/>
            <person name="Lagorce A."/>
            <person name="Leplat C."/>
            <person name="Guerin P."/>
            <person name="Dutertre M."/>
            <person name="Anthouard V."/>
            <person name="Forterre P."/>
            <person name="Wincker P."/>
            <person name="Confalonieri F."/>
        </authorList>
    </citation>
    <scope>NUCLEOTIDE SEQUENCE [LARGE SCALE GENOMIC DNA]</scope>
    <source>
        <strain evidence="3">DSM 15229 / JCM 11827 / EJ3</strain>
    </source>
</reference>
<dbReference type="AlphaFoldDB" id="C5A6Q8"/>
<keyword evidence="3" id="KW-1185">Reference proteome</keyword>
<accession>C5A6Q8</accession>
<dbReference type="Gene3D" id="1.25.40.10">
    <property type="entry name" value="Tetratricopeptide repeat domain"/>
    <property type="match status" value="1"/>
</dbReference>
<evidence type="ECO:0000313" key="2">
    <source>
        <dbReference type="EMBL" id="ACS33920.1"/>
    </source>
</evidence>
<proteinExistence type="predicted"/>
<dbReference type="PaxDb" id="593117-TGAM_1418"/>
<sequence>MRRVDGVERFRELLRIGNYRGAFAEALRVRDPLRRIIMIAEIVTRSYREEFVPQLLDTLNEIKSPTEGAIAESYVGRAFYALEMERDGEVHFQRALELVERISSPVVRAEVLGVIGKNLVLSGRYSDGLAAFRRAFELIQSARAMYSEVVSNLVNLARRVEKSAEEIPNEIALDFYHLTREIYESIGFKLQAREIESKIKIAREVFKRGSVAVTELLERGDVDRALQMARFLPPAERAIAMLNVTYWLFIHDYPDLARAVFNDATEMLLVGKFEVRESEIEAVAYKLLRIGKLKEALVLAGLLKDERRFSELVGEIAIAYAKRGEIGHARELAARIGDILIRDKVLKAIKGVGNTLSRIGGNVESERPNNERGGGGLVNVDGEDRGVREEKPG</sequence>
<dbReference type="Proteomes" id="UP000001488">
    <property type="component" value="Chromosome"/>
</dbReference>
<dbReference type="HOGENOM" id="CLU_065737_0_0_2"/>
<dbReference type="PATRIC" id="fig|593117.10.peg.1420"/>
<evidence type="ECO:0000256" key="1">
    <source>
        <dbReference type="SAM" id="MobiDB-lite"/>
    </source>
</evidence>
<evidence type="ECO:0008006" key="4">
    <source>
        <dbReference type="Google" id="ProtNLM"/>
    </source>
</evidence>
<dbReference type="STRING" id="593117.TGAM_1418"/>
<dbReference type="SUPFAM" id="SSF48452">
    <property type="entry name" value="TPR-like"/>
    <property type="match status" value="1"/>
</dbReference>
<dbReference type="KEGG" id="tga:TGAM_1418"/>
<dbReference type="InterPro" id="IPR011990">
    <property type="entry name" value="TPR-like_helical_dom_sf"/>
</dbReference>
<dbReference type="EMBL" id="CP001398">
    <property type="protein sequence ID" value="ACS33920.1"/>
    <property type="molecule type" value="Genomic_DNA"/>
</dbReference>
<evidence type="ECO:0000313" key="3">
    <source>
        <dbReference type="Proteomes" id="UP000001488"/>
    </source>
</evidence>
<gene>
    <name evidence="2" type="ordered locus">TGAM_1418</name>
</gene>
<feature type="compositionally biased region" description="Basic and acidic residues" evidence="1">
    <location>
        <begin position="382"/>
        <end position="393"/>
    </location>
</feature>
<name>C5A6Q8_THEGJ</name>
<protein>
    <recommendedName>
        <fullName evidence="4">TRP-repeat-containing protein</fullName>
    </recommendedName>
</protein>
<feature type="region of interest" description="Disordered" evidence="1">
    <location>
        <begin position="360"/>
        <end position="393"/>
    </location>
</feature>
<organism evidence="2 3">
    <name type="scientific">Thermococcus gammatolerans (strain DSM 15229 / JCM 11827 / EJ3)</name>
    <dbReference type="NCBI Taxonomy" id="593117"/>
    <lineage>
        <taxon>Archaea</taxon>
        <taxon>Methanobacteriati</taxon>
        <taxon>Methanobacteriota</taxon>
        <taxon>Thermococci</taxon>
        <taxon>Thermococcales</taxon>
        <taxon>Thermococcaceae</taxon>
        <taxon>Thermococcus</taxon>
    </lineage>
</organism>
<dbReference type="eggNOG" id="arCOG03827">
    <property type="taxonomic scope" value="Archaea"/>
</dbReference>